<evidence type="ECO:0000313" key="7">
    <source>
        <dbReference type="EMBL" id="GHP12722.1"/>
    </source>
</evidence>
<comment type="subcellular location">
    <subcellularLocation>
        <location evidence="1">Cell membrane</location>
        <topology evidence="1">Peripheral membrane protein</topology>
    </subcellularLocation>
</comment>
<comment type="similarity">
    <text evidence="2">Belongs to the CDP-glycerol glycerophosphotransferase family.</text>
</comment>
<dbReference type="PANTHER" id="PTHR37316">
    <property type="entry name" value="TEICHOIC ACID GLYCEROL-PHOSPHATE PRIMASE"/>
    <property type="match status" value="1"/>
</dbReference>
<dbReference type="Gene3D" id="3.40.50.11820">
    <property type="match status" value="1"/>
</dbReference>
<accession>A0ABQ3VWW2</accession>
<evidence type="ECO:0000313" key="8">
    <source>
        <dbReference type="Proteomes" id="UP000604765"/>
    </source>
</evidence>
<keyword evidence="8" id="KW-1185">Reference proteome</keyword>
<dbReference type="InterPro" id="IPR051612">
    <property type="entry name" value="Teichoic_Acid_Biosynth"/>
</dbReference>
<dbReference type="Pfam" id="PF04464">
    <property type="entry name" value="Glyphos_transf"/>
    <property type="match status" value="1"/>
</dbReference>
<dbReference type="InterPro" id="IPR043148">
    <property type="entry name" value="TagF_C"/>
</dbReference>
<evidence type="ECO:0000256" key="2">
    <source>
        <dbReference type="ARBA" id="ARBA00010488"/>
    </source>
</evidence>
<dbReference type="InterPro" id="IPR043149">
    <property type="entry name" value="TagF_N"/>
</dbReference>
<sequence>MKSALIRLIKLIARWVLIVMNDGFLCMRVKKQTIVFESFNGRDISDNPLAIYNQLVKLAPERRATCYFSVKPAEYRRLAAAFPDVQLIKRFTPGWVSVIARANFWVMNSRMPTWWRKNRGTIYIQTWHGTPLKKLGVDIDNVEIPGSSTAKYHRSFVAEASRWDYLIAPNQYSEDIFRSAFKFKNQFLEVGYPRNDTLYNDNNSAHIAKIKQALFGYQPKQVIMYAPTWRDDDFKRQGTYNFELPFSLAAFFNTVSQDTVLIIRPHYLVKDHIDISGFEDRVKIFANEDINELYLITDLLITDYSSVMFDYANLKRPILFFPYDLKHYRDELRGFYFDYRQSNLPGPMATTQTEFLSYLRQYYLSGRFIDFDGNLNRFNQKFCAWETGQAAQKVVQVILGGQS</sequence>
<keyword evidence="3" id="KW-1003">Cell membrane</keyword>
<evidence type="ECO:0000256" key="3">
    <source>
        <dbReference type="ARBA" id="ARBA00022475"/>
    </source>
</evidence>
<evidence type="ECO:0000256" key="6">
    <source>
        <dbReference type="ARBA" id="ARBA00023136"/>
    </source>
</evidence>
<dbReference type="InterPro" id="IPR007554">
    <property type="entry name" value="Glycerophosphate_synth"/>
</dbReference>
<evidence type="ECO:0000256" key="5">
    <source>
        <dbReference type="ARBA" id="ARBA00022944"/>
    </source>
</evidence>
<proteinExistence type="inferred from homology"/>
<reference evidence="7 8" key="1">
    <citation type="journal article" date="2021" name="Int. J. Syst. Evol. Microbiol.">
        <title>Lentilactobacillus fungorum sp. nov., isolated from spent mushroom substrates.</title>
        <authorList>
            <person name="Tohno M."/>
            <person name="Tanizawa Y."/>
            <person name="Kojima Y."/>
            <person name="Sakamoto M."/>
            <person name="Ohkuma M."/>
            <person name="Kobayashi H."/>
        </authorList>
    </citation>
    <scope>NUCLEOTIDE SEQUENCE [LARGE SCALE GENOMIC DNA]</scope>
    <source>
        <strain evidence="7 8">YK48G</strain>
    </source>
</reference>
<comment type="caution">
    <text evidence="7">The sequence shown here is derived from an EMBL/GenBank/DDBJ whole genome shotgun (WGS) entry which is preliminary data.</text>
</comment>
<dbReference type="Gene3D" id="3.40.50.12580">
    <property type="match status" value="1"/>
</dbReference>
<dbReference type="SUPFAM" id="SSF53756">
    <property type="entry name" value="UDP-Glycosyltransferase/glycogen phosphorylase"/>
    <property type="match status" value="1"/>
</dbReference>
<evidence type="ECO:0000256" key="4">
    <source>
        <dbReference type="ARBA" id="ARBA00022679"/>
    </source>
</evidence>
<evidence type="ECO:0000256" key="1">
    <source>
        <dbReference type="ARBA" id="ARBA00004202"/>
    </source>
</evidence>
<keyword evidence="5" id="KW-0777">Teichoic acid biosynthesis</keyword>
<protein>
    <submittedName>
        <fullName evidence="7">CDP-glycerol glycerophosphotransferase</fullName>
    </submittedName>
</protein>
<dbReference type="Proteomes" id="UP000604765">
    <property type="component" value="Unassembled WGS sequence"/>
</dbReference>
<dbReference type="PANTHER" id="PTHR37316:SF3">
    <property type="entry name" value="TEICHOIC ACID GLYCEROL-PHOSPHATE TRANSFERASE"/>
    <property type="match status" value="1"/>
</dbReference>
<organism evidence="7 8">
    <name type="scientific">Lentilactobacillus fungorum</name>
    <dbReference type="NCBI Taxonomy" id="2201250"/>
    <lineage>
        <taxon>Bacteria</taxon>
        <taxon>Bacillati</taxon>
        <taxon>Bacillota</taxon>
        <taxon>Bacilli</taxon>
        <taxon>Lactobacillales</taxon>
        <taxon>Lactobacillaceae</taxon>
        <taxon>Lentilactobacillus</taxon>
    </lineage>
</organism>
<keyword evidence="4" id="KW-0808">Transferase</keyword>
<gene>
    <name evidence="7" type="primary">tagF1</name>
    <name evidence="7" type="ORF">YK48G_01470</name>
</gene>
<dbReference type="EMBL" id="BNJR01000004">
    <property type="protein sequence ID" value="GHP12722.1"/>
    <property type="molecule type" value="Genomic_DNA"/>
</dbReference>
<name>A0ABQ3VWW2_9LACO</name>
<keyword evidence="6" id="KW-0472">Membrane</keyword>